<dbReference type="EMBL" id="CAHPRB010000023">
    <property type="protein sequence ID" value="CAB5608778.1"/>
    <property type="molecule type" value="Genomic_DNA"/>
</dbReference>
<sequence>MWLLMLGEFCLPEKFPLLANDTFGTVVIYFIYFIDI</sequence>
<keyword evidence="1" id="KW-0812">Transmembrane</keyword>
<keyword evidence="1" id="KW-0472">Membrane</keyword>
<evidence type="ECO:0000313" key="2">
    <source>
        <dbReference type="EMBL" id="CAB5608778.1"/>
    </source>
</evidence>
<name>A0ABN7GST0_9ENTR</name>
<keyword evidence="3" id="KW-1185">Reference proteome</keyword>
<keyword evidence="1" id="KW-1133">Transmembrane helix</keyword>
<protein>
    <submittedName>
        <fullName evidence="2">Uncharacterized protein</fullName>
    </submittedName>
</protein>
<proteinExistence type="predicted"/>
<evidence type="ECO:0000256" key="1">
    <source>
        <dbReference type="SAM" id="Phobius"/>
    </source>
</evidence>
<organism evidence="2 3">
    <name type="scientific">Citrobacter youngae</name>
    <dbReference type="NCBI Taxonomy" id="133448"/>
    <lineage>
        <taxon>Bacteria</taxon>
        <taxon>Pseudomonadati</taxon>
        <taxon>Pseudomonadota</taxon>
        <taxon>Gammaproteobacteria</taxon>
        <taxon>Enterobacterales</taxon>
        <taxon>Enterobacteriaceae</taxon>
        <taxon>Citrobacter</taxon>
        <taxon>Citrobacter freundii complex</taxon>
    </lineage>
</organism>
<feature type="transmembrane region" description="Helical" evidence="1">
    <location>
        <begin position="15"/>
        <end position="34"/>
    </location>
</feature>
<gene>
    <name evidence="2" type="ORF">GHA_04634</name>
</gene>
<reference evidence="2" key="1">
    <citation type="submission" date="2020-05" db="EMBL/GenBank/DDBJ databases">
        <authorList>
            <person name="Delgado-Blas J."/>
        </authorList>
    </citation>
    <scope>NUCLEOTIDE SEQUENCE</scope>
    <source>
        <strain evidence="2">BB1468</strain>
    </source>
</reference>
<dbReference type="Proteomes" id="UP000835792">
    <property type="component" value="Unassembled WGS sequence"/>
</dbReference>
<accession>A0ABN7GST0</accession>
<comment type="caution">
    <text evidence="2">The sequence shown here is derived from an EMBL/GenBank/DDBJ whole genome shotgun (WGS) entry which is preliminary data.</text>
</comment>
<evidence type="ECO:0000313" key="3">
    <source>
        <dbReference type="Proteomes" id="UP000835792"/>
    </source>
</evidence>